<evidence type="ECO:0000256" key="13">
    <source>
        <dbReference type="SAM" id="MobiDB-lite"/>
    </source>
</evidence>
<evidence type="ECO:0000313" key="18">
    <source>
        <dbReference type="Proteomes" id="UP000189818"/>
    </source>
</evidence>
<dbReference type="AlphaFoldDB" id="A0A1T5DZN0"/>
<evidence type="ECO:0000256" key="3">
    <source>
        <dbReference type="ARBA" id="ARBA00022452"/>
    </source>
</evidence>
<evidence type="ECO:0000256" key="6">
    <source>
        <dbReference type="ARBA" id="ARBA00023004"/>
    </source>
</evidence>
<dbReference type="Pfam" id="PF00593">
    <property type="entry name" value="TonB_dep_Rec_b-barrel"/>
    <property type="match status" value="1"/>
</dbReference>
<dbReference type="Gene3D" id="2.40.170.20">
    <property type="entry name" value="TonB-dependent receptor, beta-barrel domain"/>
    <property type="match status" value="1"/>
</dbReference>
<gene>
    <name evidence="17" type="ORF">SAMN06295920_10652</name>
</gene>
<sequence>MSHQKAQFSTRAAVIALAIGGCAAHAQTTPAQEAPQATADGGIQDIVVTARRQSESLQKTPISITALDSRALERSNIQAVDKIGQVAPNLVISQQSSALSAASINIRGIGQTDPSLGLDTAVGIYLDGVYVARSAGSIFDLVDIERIEVLRGPQGTLFGRNTTGGAIQIVSKKPADSFGVTAKGGYGSRDNMFGRLRVDTGEFGDSGISASGSYYHRQRDGYFNNLLTPSSKDPGSLNVDAFSVALDGDFGPFKASYGFDYDDRTGAPGFFQTVALSPAAQTYYSRSPQYGGPALQFVGADTRLERGLQQPGGPGNTYTSHSRSQGHNLTLSYEISPAVTLKSITGYRKLLLENVLGLSGQGDLKGLVLDFTSPTLTSVQSVTPYNGYNSPQKQKQWSQEIQLLGKAGDFSYVLGGYYFREKVSERNNQNLTLVLAPAALPFLGFPGAVADALTAQGIDLIGFNTSPVAAYSQTSKSYAAFGQVSWKPQALDEKLEVTGGIRYTEDRKNIFLQNSNGGVSTIIGPARGSTKNTNTSFLGSVSYQINPDALVYAKVSTGYKSGGFNPRADTLNSFAPEKLVSYETGAKIDLFDRHLRINAAAFLSKYDDLQVPQFAAGSGGASTLLVNAGKAEFKGFELEVTAIPARGLTLSGSLGYTDPKYKRFLFLNPNTNTISDIADTARFPNVAKFNSNLAVDYTFEPMDFGTLSARVSYAYRSHVYFYPNDAVNPYQQQVDSPATNTVDARIALSDIALGARAKGEIALVGENLLNEDQVLYGIDFGSLGFGGKFYAEPRRVSVEFKISF</sequence>
<evidence type="ECO:0000256" key="12">
    <source>
        <dbReference type="RuleBase" id="RU003357"/>
    </source>
</evidence>
<comment type="similarity">
    <text evidence="11 12">Belongs to the TonB-dependent receptor family.</text>
</comment>
<dbReference type="PANTHER" id="PTHR32552:SF81">
    <property type="entry name" value="TONB-DEPENDENT OUTER MEMBRANE RECEPTOR"/>
    <property type="match status" value="1"/>
</dbReference>
<feature type="chain" id="PRO_5013115052" evidence="14">
    <location>
        <begin position="27"/>
        <end position="804"/>
    </location>
</feature>
<dbReference type="PROSITE" id="PS52016">
    <property type="entry name" value="TONB_DEPENDENT_REC_3"/>
    <property type="match status" value="1"/>
</dbReference>
<dbReference type="OrthoDB" id="9760333at2"/>
<comment type="subcellular location">
    <subcellularLocation>
        <location evidence="1 11">Cell outer membrane</location>
        <topology evidence="1 11">Multi-pass membrane protein</topology>
    </subcellularLocation>
</comment>
<keyword evidence="8 12" id="KW-0798">TonB box</keyword>
<dbReference type="PANTHER" id="PTHR32552">
    <property type="entry name" value="FERRICHROME IRON RECEPTOR-RELATED"/>
    <property type="match status" value="1"/>
</dbReference>
<keyword evidence="3 11" id="KW-1134">Transmembrane beta strand</keyword>
<dbReference type="Proteomes" id="UP000189818">
    <property type="component" value="Unassembled WGS sequence"/>
</dbReference>
<feature type="signal peptide" evidence="14">
    <location>
        <begin position="1"/>
        <end position="26"/>
    </location>
</feature>
<dbReference type="Pfam" id="PF07715">
    <property type="entry name" value="Plug"/>
    <property type="match status" value="1"/>
</dbReference>
<dbReference type="SUPFAM" id="SSF56935">
    <property type="entry name" value="Porins"/>
    <property type="match status" value="1"/>
</dbReference>
<evidence type="ECO:0000313" key="17">
    <source>
        <dbReference type="EMBL" id="SKB77124.1"/>
    </source>
</evidence>
<dbReference type="STRING" id="439228.SAMN06295920_10652"/>
<evidence type="ECO:0000256" key="8">
    <source>
        <dbReference type="ARBA" id="ARBA00023077"/>
    </source>
</evidence>
<keyword evidence="6" id="KW-0408">Iron</keyword>
<dbReference type="GO" id="GO:0009279">
    <property type="term" value="C:cell outer membrane"/>
    <property type="evidence" value="ECO:0007669"/>
    <property type="project" value="UniProtKB-SubCell"/>
</dbReference>
<keyword evidence="14" id="KW-0732">Signal</keyword>
<evidence type="ECO:0000259" key="16">
    <source>
        <dbReference type="Pfam" id="PF07715"/>
    </source>
</evidence>
<dbReference type="PROSITE" id="PS51257">
    <property type="entry name" value="PROKAR_LIPOPROTEIN"/>
    <property type="match status" value="1"/>
</dbReference>
<evidence type="ECO:0000256" key="11">
    <source>
        <dbReference type="PROSITE-ProRule" id="PRU01360"/>
    </source>
</evidence>
<evidence type="ECO:0000256" key="14">
    <source>
        <dbReference type="SAM" id="SignalP"/>
    </source>
</evidence>
<dbReference type="GO" id="GO:0006826">
    <property type="term" value="P:iron ion transport"/>
    <property type="evidence" value="ECO:0007669"/>
    <property type="project" value="UniProtKB-KW"/>
</dbReference>
<keyword evidence="18" id="KW-1185">Reference proteome</keyword>
<evidence type="ECO:0000256" key="1">
    <source>
        <dbReference type="ARBA" id="ARBA00004571"/>
    </source>
</evidence>
<evidence type="ECO:0000259" key="15">
    <source>
        <dbReference type="Pfam" id="PF00593"/>
    </source>
</evidence>
<keyword evidence="9 11" id="KW-0472">Membrane</keyword>
<keyword evidence="10 11" id="KW-0998">Cell outer membrane</keyword>
<evidence type="ECO:0000256" key="10">
    <source>
        <dbReference type="ARBA" id="ARBA00023237"/>
    </source>
</evidence>
<proteinExistence type="inferred from homology"/>
<evidence type="ECO:0000256" key="5">
    <source>
        <dbReference type="ARBA" id="ARBA00022692"/>
    </source>
</evidence>
<keyword evidence="5 11" id="KW-0812">Transmembrane</keyword>
<dbReference type="EMBL" id="FUYM01000006">
    <property type="protein sequence ID" value="SKB77124.1"/>
    <property type="molecule type" value="Genomic_DNA"/>
</dbReference>
<organism evidence="17 18">
    <name type="scientific">Rhizorhabdus histidinilytica</name>
    <dbReference type="NCBI Taxonomy" id="439228"/>
    <lineage>
        <taxon>Bacteria</taxon>
        <taxon>Pseudomonadati</taxon>
        <taxon>Pseudomonadota</taxon>
        <taxon>Alphaproteobacteria</taxon>
        <taxon>Sphingomonadales</taxon>
        <taxon>Sphingomonadaceae</taxon>
        <taxon>Rhizorhabdus</taxon>
    </lineage>
</organism>
<dbReference type="InterPro" id="IPR012910">
    <property type="entry name" value="Plug_dom"/>
</dbReference>
<keyword evidence="4" id="KW-0410">Iron transport</keyword>
<dbReference type="InterPro" id="IPR000531">
    <property type="entry name" value="Beta-barrel_TonB"/>
</dbReference>
<feature type="domain" description="TonB-dependent receptor-like beta-barrel" evidence="15">
    <location>
        <begin position="287"/>
        <end position="748"/>
    </location>
</feature>
<name>A0A1T5DZN0_9SPHN</name>
<dbReference type="RefSeq" id="WP_079648822.1">
    <property type="nucleotide sequence ID" value="NZ_FUYM01000006.1"/>
</dbReference>
<evidence type="ECO:0000256" key="4">
    <source>
        <dbReference type="ARBA" id="ARBA00022496"/>
    </source>
</evidence>
<protein>
    <submittedName>
        <fullName evidence="17">Iron complex outermembrane recepter protein</fullName>
    </submittedName>
</protein>
<dbReference type="InterPro" id="IPR036942">
    <property type="entry name" value="Beta-barrel_TonB_sf"/>
</dbReference>
<feature type="region of interest" description="Disordered" evidence="13">
    <location>
        <begin position="305"/>
        <end position="324"/>
    </location>
</feature>
<evidence type="ECO:0000256" key="9">
    <source>
        <dbReference type="ARBA" id="ARBA00023136"/>
    </source>
</evidence>
<keyword evidence="7" id="KW-0406">Ion transport</keyword>
<keyword evidence="2 11" id="KW-0813">Transport</keyword>
<dbReference type="InterPro" id="IPR039426">
    <property type="entry name" value="TonB-dep_rcpt-like"/>
</dbReference>
<feature type="domain" description="TonB-dependent receptor plug" evidence="16">
    <location>
        <begin position="57"/>
        <end position="166"/>
    </location>
</feature>
<accession>A0A1T5DZN0</accession>
<evidence type="ECO:0000256" key="7">
    <source>
        <dbReference type="ARBA" id="ARBA00023065"/>
    </source>
</evidence>
<evidence type="ECO:0000256" key="2">
    <source>
        <dbReference type="ARBA" id="ARBA00022448"/>
    </source>
</evidence>
<reference evidence="18" key="1">
    <citation type="submission" date="2017-02" db="EMBL/GenBank/DDBJ databases">
        <authorList>
            <person name="Varghese N."/>
            <person name="Submissions S."/>
        </authorList>
    </citation>
    <scope>NUCLEOTIDE SEQUENCE [LARGE SCALE GENOMIC DNA]</scope>
    <source>
        <strain evidence="18">UM2</strain>
    </source>
</reference>